<organism evidence="3 4">
    <name type="scientific">Xenorhabdus innexi</name>
    <dbReference type="NCBI Taxonomy" id="290109"/>
    <lineage>
        <taxon>Bacteria</taxon>
        <taxon>Pseudomonadati</taxon>
        <taxon>Pseudomonadota</taxon>
        <taxon>Gammaproteobacteria</taxon>
        <taxon>Enterobacterales</taxon>
        <taxon>Morganellaceae</taxon>
        <taxon>Xenorhabdus</taxon>
    </lineage>
</organism>
<accession>A0A1N6MR32</accession>
<proteinExistence type="predicted"/>
<dbReference type="RefSeq" id="WP_086954717.1">
    <property type="nucleotide sequence ID" value="NZ_CAWNQC010000146.1"/>
</dbReference>
<protein>
    <submittedName>
        <fullName evidence="3">Uncharacterized protein</fullName>
    </submittedName>
</protein>
<feature type="transmembrane region" description="Helical" evidence="1">
    <location>
        <begin position="353"/>
        <end position="372"/>
    </location>
</feature>
<evidence type="ECO:0000313" key="2">
    <source>
        <dbReference type="EMBL" id="PHM35686.1"/>
    </source>
</evidence>
<feature type="transmembrane region" description="Helical" evidence="1">
    <location>
        <begin position="56"/>
        <end position="80"/>
    </location>
</feature>
<reference evidence="2 5" key="3">
    <citation type="journal article" date="2017" name="Nat. Microbiol.">
        <title>Natural product diversity associated with the nematode symbionts Photorhabdus and Xenorhabdus.</title>
        <authorList>
            <person name="Tobias N.J."/>
            <person name="Wolff H."/>
            <person name="Djahanschiri B."/>
            <person name="Grundmann F."/>
            <person name="Kronenwerth M."/>
            <person name="Shi Y.M."/>
            <person name="Simonyi S."/>
            <person name="Grun P."/>
            <person name="Shapiro-Ilan D."/>
            <person name="Pidot S.J."/>
            <person name="Stinear T.P."/>
            <person name="Ebersberger I."/>
            <person name="Bode H.B."/>
        </authorList>
    </citation>
    <scope>NUCLEOTIDE SEQUENCE [LARGE SCALE GENOMIC DNA]</scope>
    <source>
        <strain evidence="2 5">DSM 16336</strain>
    </source>
</reference>
<evidence type="ECO:0000256" key="1">
    <source>
        <dbReference type="SAM" id="Phobius"/>
    </source>
</evidence>
<reference evidence="3" key="2">
    <citation type="submission" date="2016-12" db="EMBL/GenBank/DDBJ databases">
        <authorList>
            <person name="Song W.-J."/>
            <person name="Kurnit D.M."/>
        </authorList>
    </citation>
    <scope>NUCLEOTIDE SEQUENCE [LARGE SCALE GENOMIC DNA]</scope>
    <source>
        <strain evidence="3">HGB1681</strain>
    </source>
</reference>
<keyword evidence="1" id="KW-0472">Membrane</keyword>
<keyword evidence="1" id="KW-1133">Transmembrane helix</keyword>
<evidence type="ECO:0000313" key="5">
    <source>
        <dbReference type="Proteomes" id="UP000224871"/>
    </source>
</evidence>
<dbReference type="EMBL" id="FTLG01000016">
    <property type="protein sequence ID" value="SIP71302.1"/>
    <property type="molecule type" value="Genomic_DNA"/>
</dbReference>
<evidence type="ECO:0000313" key="3">
    <source>
        <dbReference type="EMBL" id="SIP71302.1"/>
    </source>
</evidence>
<dbReference type="OrthoDB" id="6442084at2"/>
<dbReference type="Proteomes" id="UP000224871">
    <property type="component" value="Unassembled WGS sequence"/>
</dbReference>
<keyword evidence="1" id="KW-0812">Transmembrane</keyword>
<dbReference type="EMBL" id="NIBU01000023">
    <property type="protein sequence ID" value="PHM35686.1"/>
    <property type="molecule type" value="Genomic_DNA"/>
</dbReference>
<feature type="transmembrane region" description="Helical" evidence="1">
    <location>
        <begin position="146"/>
        <end position="163"/>
    </location>
</feature>
<evidence type="ECO:0000313" key="4">
    <source>
        <dbReference type="Proteomes" id="UP000196435"/>
    </source>
</evidence>
<sequence>MIINNALTNKKFRYILDLYKNTDIRVKNGDFSLLDEINSVNPKTKLSINRLSEESVLLVLFSSLVFISYMTFISVLYDFYLSIDIAGLKRSTTIFIISITSVLTLYAYRGSLLALKILNRLNTLSIVLAIGLLLLNYFIYYMHHELYLLIIVLFNFFTNRIIINSEIFSRMMRGILWFKVNNLFLKKKIDKEENIVQHVDNYNKLNVFMIFWRYFILNENLNNVLKSSYALNQRVKKNDKTLLTERKLNKYRLLLRFDIPKKALLITLLSTILLIKFYVMVTFMLLFNLHNKNHLPILFFISSVALIFAFLSISLTHRGINLGFIMLTAARYLSFILFISLVGLKFIVNILDYSNISLCIIGLDLFMVFFMLNTKYYSNYIKELHYFQIWHKIIRKKL</sequence>
<feature type="transmembrane region" description="Helical" evidence="1">
    <location>
        <begin position="322"/>
        <end position="347"/>
    </location>
</feature>
<reference evidence="4" key="1">
    <citation type="submission" date="2016-12" db="EMBL/GenBank/DDBJ databases">
        <authorList>
            <person name="Gaudriault S."/>
        </authorList>
    </citation>
    <scope>NUCLEOTIDE SEQUENCE [LARGE SCALE GENOMIC DNA]</scope>
    <source>
        <strain evidence="4">HGB1681 (deposited as PTA-6826 in the American Type Culture Collection)</strain>
    </source>
</reference>
<feature type="transmembrane region" description="Helical" evidence="1">
    <location>
        <begin position="295"/>
        <end position="315"/>
    </location>
</feature>
<name>A0A1N6MR32_9GAMM</name>
<dbReference type="Proteomes" id="UP000196435">
    <property type="component" value="Unassembled WGS sequence"/>
</dbReference>
<feature type="transmembrane region" description="Helical" evidence="1">
    <location>
        <begin position="263"/>
        <end position="289"/>
    </location>
</feature>
<feature type="transmembrane region" description="Helical" evidence="1">
    <location>
        <begin position="92"/>
        <end position="109"/>
    </location>
</feature>
<keyword evidence="5" id="KW-1185">Reference proteome</keyword>
<dbReference type="AlphaFoldDB" id="A0A1N6MR32"/>
<gene>
    <name evidence="2" type="ORF">Xinn_02250</name>
    <name evidence="3" type="ORF">XIS1_1120006</name>
</gene>
<feature type="transmembrane region" description="Helical" evidence="1">
    <location>
        <begin position="121"/>
        <end position="140"/>
    </location>
</feature>